<comment type="caution">
    <text evidence="2">The sequence shown here is derived from an EMBL/GenBank/DDBJ whole genome shotgun (WGS) entry which is preliminary data.</text>
</comment>
<dbReference type="Proteomes" id="UP001151002">
    <property type="component" value="Unassembled WGS sequence"/>
</dbReference>
<dbReference type="RefSeq" id="WP_267563334.1">
    <property type="nucleotide sequence ID" value="NZ_JAPNTZ010000005.1"/>
</dbReference>
<keyword evidence="1" id="KW-1133">Transmembrane helix</keyword>
<evidence type="ECO:0000313" key="2">
    <source>
        <dbReference type="EMBL" id="MCY1139224.1"/>
    </source>
</evidence>
<gene>
    <name evidence="2" type="ORF">OWR29_14590</name>
</gene>
<protein>
    <submittedName>
        <fullName evidence="2">Uncharacterized protein</fullName>
    </submittedName>
</protein>
<name>A0ABT4AYA2_9ACTN</name>
<accession>A0ABT4AYA2</accession>
<keyword evidence="1" id="KW-0812">Transmembrane</keyword>
<keyword evidence="1" id="KW-0472">Membrane</keyword>
<proteinExistence type="predicted"/>
<sequence>MDQIPRDIELAVRAAAEDSKGYAGELPGVYRRARRRARRRVTAVASAFVVLAGLVGGGLVVRQRQAAYEPAVAPPAPAQRLILSGVAGEYEAPQNLPTPVRLGGNLQIGEVSADDHLITHSVVGGGSYDRSIGLPDGRLVSLGPRSGGAMLLTVQSLGGETQQRDIRQMAEPVALAAADAATAYLWRPHGLYAHDLAGGLERLVISSAMLDVSEADPGAALDAADVVGDRLIIAGKSRSCRPLLLGIDPPGGVRFLPLTSLGCSRVTDLRLSPSTNRLAVTYTKAAGGVRVAVLSTEDGAILADREVATASTCQVRIAWLNERVVRGVTVPPRSPEPQELSLFRIPT</sequence>
<organism evidence="2 3">
    <name type="scientific">Paractinoplanes pyxinae</name>
    <dbReference type="NCBI Taxonomy" id="2997416"/>
    <lineage>
        <taxon>Bacteria</taxon>
        <taxon>Bacillati</taxon>
        <taxon>Actinomycetota</taxon>
        <taxon>Actinomycetes</taxon>
        <taxon>Micromonosporales</taxon>
        <taxon>Micromonosporaceae</taxon>
        <taxon>Paractinoplanes</taxon>
    </lineage>
</organism>
<evidence type="ECO:0000256" key="1">
    <source>
        <dbReference type="SAM" id="Phobius"/>
    </source>
</evidence>
<reference evidence="2" key="1">
    <citation type="submission" date="2022-11" db="EMBL/GenBank/DDBJ databases">
        <authorList>
            <person name="Somphong A."/>
            <person name="Phongsopitanun W."/>
        </authorList>
    </citation>
    <scope>NUCLEOTIDE SEQUENCE</scope>
    <source>
        <strain evidence="2">Pm04-4</strain>
    </source>
</reference>
<dbReference type="EMBL" id="JAPNTZ010000005">
    <property type="protein sequence ID" value="MCY1139224.1"/>
    <property type="molecule type" value="Genomic_DNA"/>
</dbReference>
<evidence type="ECO:0000313" key="3">
    <source>
        <dbReference type="Proteomes" id="UP001151002"/>
    </source>
</evidence>
<feature type="transmembrane region" description="Helical" evidence="1">
    <location>
        <begin position="41"/>
        <end position="61"/>
    </location>
</feature>
<keyword evidence="3" id="KW-1185">Reference proteome</keyword>